<feature type="region of interest" description="Disordered" evidence="1">
    <location>
        <begin position="1"/>
        <end position="52"/>
    </location>
</feature>
<organism evidence="2 3">
    <name type="scientific">Meira miltonrushii</name>
    <dbReference type="NCBI Taxonomy" id="1280837"/>
    <lineage>
        <taxon>Eukaryota</taxon>
        <taxon>Fungi</taxon>
        <taxon>Dikarya</taxon>
        <taxon>Basidiomycota</taxon>
        <taxon>Ustilaginomycotina</taxon>
        <taxon>Exobasidiomycetes</taxon>
        <taxon>Exobasidiales</taxon>
        <taxon>Brachybasidiaceae</taxon>
        <taxon>Meira</taxon>
    </lineage>
</organism>
<dbReference type="InParanoid" id="A0A316VGT7"/>
<feature type="region of interest" description="Disordered" evidence="1">
    <location>
        <begin position="416"/>
        <end position="441"/>
    </location>
</feature>
<dbReference type="RefSeq" id="XP_025356550.1">
    <property type="nucleotide sequence ID" value="XM_025500931.1"/>
</dbReference>
<keyword evidence="3" id="KW-1185">Reference proteome</keyword>
<protein>
    <submittedName>
        <fullName evidence="2">Uncharacterized protein</fullName>
    </submittedName>
</protein>
<feature type="compositionally biased region" description="Basic residues" evidence="1">
    <location>
        <begin position="416"/>
        <end position="428"/>
    </location>
</feature>
<proteinExistence type="predicted"/>
<accession>A0A316VGT7</accession>
<dbReference type="Proteomes" id="UP000245771">
    <property type="component" value="Unassembled WGS sequence"/>
</dbReference>
<sequence length="441" mass="48368">MSQIDTLSDSGDVSFDSNGLQPPQALSNHSSPIKSLPNNKTLRRKRSSANAALTSRPSLLNLRDGRVPISKAQLSPTLNGKVIQAANLLGLTPSSPSTLTPSMNLDEGMELHQSLTALTLGNPTVGSLPGYSESIFSSSATESDISATFSDVSMSRRPSWDVDEVNEFKMSISEGIDRNRLILAHVITTYDQNGSIQSESLGHALITPNILITHVGHIVPVQDLNNWTNLRATVEQSRIVAMCSDEAKRTFEMLGGQTTKHISTFYLQSEGGKSEGKLSKIIVHGLEGKNQDKFDEARLEALPQQLRALIRQSSEIVEYSKLVNPTADQEAKFSNALLTVDFAKSNLVERRQEFAMRMHFIPDVTLIKREYKECNKIACSLDKHCTSALAKKYNDSCIGCYNKMCYDSSKQMAKQKSFKKGSSSKKKEKGQSSKGKSGTSN</sequence>
<reference evidence="2 3" key="1">
    <citation type="journal article" date="2018" name="Mol. Biol. Evol.">
        <title>Broad Genomic Sampling Reveals a Smut Pathogenic Ancestry of the Fungal Clade Ustilaginomycotina.</title>
        <authorList>
            <person name="Kijpornyongpan T."/>
            <person name="Mondo S.J."/>
            <person name="Barry K."/>
            <person name="Sandor L."/>
            <person name="Lee J."/>
            <person name="Lipzen A."/>
            <person name="Pangilinan J."/>
            <person name="LaButti K."/>
            <person name="Hainaut M."/>
            <person name="Henrissat B."/>
            <person name="Grigoriev I.V."/>
            <person name="Spatafora J.W."/>
            <person name="Aime M.C."/>
        </authorList>
    </citation>
    <scope>NUCLEOTIDE SEQUENCE [LARGE SCALE GENOMIC DNA]</scope>
    <source>
        <strain evidence="2 3">MCA 3882</strain>
    </source>
</reference>
<evidence type="ECO:0000313" key="3">
    <source>
        <dbReference type="Proteomes" id="UP000245771"/>
    </source>
</evidence>
<evidence type="ECO:0000313" key="2">
    <source>
        <dbReference type="EMBL" id="PWN36248.1"/>
    </source>
</evidence>
<dbReference type="AlphaFoldDB" id="A0A316VGT7"/>
<gene>
    <name evidence="2" type="ORF">FA14DRAFT_179609</name>
</gene>
<feature type="compositionally biased region" description="Low complexity" evidence="1">
    <location>
        <begin position="432"/>
        <end position="441"/>
    </location>
</feature>
<dbReference type="EMBL" id="KZ819603">
    <property type="protein sequence ID" value="PWN36248.1"/>
    <property type="molecule type" value="Genomic_DNA"/>
</dbReference>
<dbReference type="GeneID" id="37022712"/>
<evidence type="ECO:0000256" key="1">
    <source>
        <dbReference type="SAM" id="MobiDB-lite"/>
    </source>
</evidence>
<feature type="compositionally biased region" description="Polar residues" evidence="1">
    <location>
        <begin position="1"/>
        <end position="40"/>
    </location>
</feature>
<name>A0A316VGT7_9BASI</name>